<evidence type="ECO:0000256" key="1">
    <source>
        <dbReference type="SAM" id="MobiDB-lite"/>
    </source>
</evidence>
<accession>A0A7U7ICC2</accession>
<feature type="region of interest" description="Disordered" evidence="1">
    <location>
        <begin position="33"/>
        <end position="53"/>
    </location>
</feature>
<dbReference type="KEGG" id="sar:SAR0418"/>
<dbReference type="AlphaFoldDB" id="A0A7U7ICC2"/>
<feature type="compositionally biased region" description="Polar residues" evidence="1">
    <location>
        <begin position="33"/>
        <end position="42"/>
    </location>
</feature>
<evidence type="ECO:0000313" key="2">
    <source>
        <dbReference type="EMBL" id="CAG39440.1"/>
    </source>
</evidence>
<organism evidence="2 3">
    <name type="scientific">Staphylococcus aureus (strain MRSA252)</name>
    <dbReference type="NCBI Taxonomy" id="282458"/>
    <lineage>
        <taxon>Bacteria</taxon>
        <taxon>Bacillati</taxon>
        <taxon>Bacillota</taxon>
        <taxon>Bacilli</taxon>
        <taxon>Bacillales</taxon>
        <taxon>Staphylococcaceae</taxon>
        <taxon>Staphylococcus</taxon>
    </lineage>
</organism>
<sequence>MNIMVPEEKGSITLSKDAATIFATAKFKPFQNRIKNNPQKTNPFLKLHENKKS</sequence>
<reference evidence="2 3" key="1">
    <citation type="journal article" date="2004" name="Proc. Natl. Acad. Sci. U.S.A.">
        <title>Complete genomes of two clinical Staphylococcus aureus strains: evidence for the rapid evolution of virulence and drug resistance.</title>
        <authorList>
            <person name="Holden M.T.G."/>
            <person name="Feil E.J."/>
            <person name="Lindsay J.A."/>
            <person name="Peacock S.J."/>
            <person name="Day N.P.J."/>
            <person name="Enright M.C."/>
            <person name="Foster T.J."/>
            <person name="Moore C.E."/>
            <person name="Hurst L."/>
            <person name="Atkin R."/>
            <person name="Barron A."/>
            <person name="Bason N."/>
            <person name="Bentley S.D."/>
            <person name="Chillingworth C."/>
            <person name="Chillingworth T."/>
            <person name="Churcher C."/>
            <person name="Clark L."/>
            <person name="Corton C."/>
            <person name="Cronin A."/>
            <person name="Doggett J."/>
            <person name="Dowd L."/>
            <person name="Feltwell T."/>
            <person name="Hance Z."/>
            <person name="Harris B."/>
            <person name="Hauser H."/>
            <person name="Holroyd S."/>
            <person name="Jagels K."/>
            <person name="James K.D."/>
            <person name="Lennard N."/>
            <person name="Line A."/>
            <person name="Mayes R."/>
            <person name="Moule S."/>
            <person name="Mungall K."/>
            <person name="Ormond D."/>
            <person name="Quail M.A."/>
            <person name="Rabbinowitsch E."/>
            <person name="Rutherford K."/>
            <person name="Sanders M."/>
            <person name="Sharp S."/>
            <person name="Simmonds M."/>
            <person name="Stevens K."/>
            <person name="Whitehead S."/>
            <person name="Barrell B.G."/>
            <person name="Spratt B.G."/>
            <person name="Parkhill J."/>
        </authorList>
    </citation>
    <scope>NUCLEOTIDE SEQUENCE [LARGE SCALE GENOMIC DNA]</scope>
    <source>
        <strain evidence="2 3">MRSA252</strain>
    </source>
</reference>
<proteinExistence type="predicted"/>
<gene>
    <name evidence="2" type="ordered locus">SAR0418</name>
</gene>
<name>A0A7U7ICC2_STAAR</name>
<evidence type="ECO:0000313" key="3">
    <source>
        <dbReference type="Proteomes" id="UP000000596"/>
    </source>
</evidence>
<protein>
    <submittedName>
        <fullName evidence="2">Uncharacterized protein</fullName>
    </submittedName>
</protein>
<dbReference type="Proteomes" id="UP000000596">
    <property type="component" value="Chromosome"/>
</dbReference>
<dbReference type="EMBL" id="BX571856">
    <property type="protein sequence ID" value="CAG39440.1"/>
    <property type="molecule type" value="Genomic_DNA"/>
</dbReference>